<proteinExistence type="predicted"/>
<dbReference type="EMBL" id="BAABJQ010000004">
    <property type="protein sequence ID" value="GAA5182502.1"/>
    <property type="molecule type" value="Genomic_DNA"/>
</dbReference>
<feature type="transmembrane region" description="Helical" evidence="5">
    <location>
        <begin position="177"/>
        <end position="197"/>
    </location>
</feature>
<evidence type="ECO:0000256" key="3">
    <source>
        <dbReference type="ARBA" id="ARBA00022989"/>
    </source>
</evidence>
<accession>A0ABP9RNM1</accession>
<sequence>MSTAGTVSAVDPVASTRRWVVLCAGVLAQAATSMFQFGVPYLVPELRSAVGGSLSGVGLLVACPSIGLVLTLIAWGAVADRYGERLAMTAGLLGAGAILGVAGLSHSTVLLGLSLVLAGAAGASVNAASGRALMGWFAAHERGLAMGVRQTAQPVGVGAAALVLPAAAQSWGYRGALWVPAVICIVVGVAVALAIQDPPRPAGATRARAASPYRRPDLWRVHGASALLIVPQFTVSAFAFVYLVSVRHWPSGHAGQLLAGAQVVGATARLLAGRWSDRVADRLGPMRTLTVVNAVTVGLLAATVAASAQTAPLFLVAAAAITVGGNGLAFTAVAELAGRDWSGRALGAQNTAQNIVAAATPPLVGLLISATGYGSGFLLAAVFAAAATTVVPPSAGRITWGLRTRVDTA</sequence>
<keyword evidence="3 5" id="KW-1133">Transmembrane helix</keyword>
<evidence type="ECO:0000256" key="4">
    <source>
        <dbReference type="ARBA" id="ARBA00023136"/>
    </source>
</evidence>
<dbReference type="PANTHER" id="PTHR23527:SF1">
    <property type="entry name" value="BLL3282 PROTEIN"/>
    <property type="match status" value="1"/>
</dbReference>
<dbReference type="Proteomes" id="UP001501570">
    <property type="component" value="Unassembled WGS sequence"/>
</dbReference>
<keyword evidence="8" id="KW-1185">Reference proteome</keyword>
<feature type="transmembrane region" description="Helical" evidence="5">
    <location>
        <begin position="313"/>
        <end position="334"/>
    </location>
</feature>
<protein>
    <submittedName>
        <fullName evidence="7">MFS transporter</fullName>
    </submittedName>
</protein>
<dbReference type="InterPro" id="IPR052952">
    <property type="entry name" value="MFS-Transporter"/>
</dbReference>
<feature type="transmembrane region" description="Helical" evidence="5">
    <location>
        <begin position="218"/>
        <end position="242"/>
    </location>
</feature>
<dbReference type="SUPFAM" id="SSF103473">
    <property type="entry name" value="MFS general substrate transporter"/>
    <property type="match status" value="1"/>
</dbReference>
<evidence type="ECO:0000256" key="1">
    <source>
        <dbReference type="ARBA" id="ARBA00004651"/>
    </source>
</evidence>
<dbReference type="PROSITE" id="PS50850">
    <property type="entry name" value="MFS"/>
    <property type="match status" value="1"/>
</dbReference>
<feature type="domain" description="Major facilitator superfamily (MFS) profile" evidence="6">
    <location>
        <begin position="17"/>
        <end position="399"/>
    </location>
</feature>
<keyword evidence="2 5" id="KW-0812">Transmembrane</keyword>
<dbReference type="Pfam" id="PF07690">
    <property type="entry name" value="MFS_1"/>
    <property type="match status" value="1"/>
</dbReference>
<evidence type="ECO:0000259" key="6">
    <source>
        <dbReference type="PROSITE" id="PS50850"/>
    </source>
</evidence>
<evidence type="ECO:0000313" key="7">
    <source>
        <dbReference type="EMBL" id="GAA5182502.1"/>
    </source>
</evidence>
<name>A0ABP9RNM1_9ACTN</name>
<dbReference type="InterPro" id="IPR011701">
    <property type="entry name" value="MFS"/>
</dbReference>
<dbReference type="InterPro" id="IPR020846">
    <property type="entry name" value="MFS_dom"/>
</dbReference>
<dbReference type="PANTHER" id="PTHR23527">
    <property type="entry name" value="BLL3282 PROTEIN"/>
    <property type="match status" value="1"/>
</dbReference>
<feature type="transmembrane region" description="Helical" evidence="5">
    <location>
        <begin position="284"/>
        <end position="307"/>
    </location>
</feature>
<evidence type="ECO:0000256" key="5">
    <source>
        <dbReference type="SAM" id="Phobius"/>
    </source>
</evidence>
<dbReference type="Gene3D" id="1.20.1250.20">
    <property type="entry name" value="MFS general substrate transporter like domains"/>
    <property type="match status" value="2"/>
</dbReference>
<dbReference type="InterPro" id="IPR036259">
    <property type="entry name" value="MFS_trans_sf"/>
</dbReference>
<feature type="transmembrane region" description="Helical" evidence="5">
    <location>
        <begin position="86"/>
        <end position="104"/>
    </location>
</feature>
<feature type="transmembrane region" description="Helical" evidence="5">
    <location>
        <begin position="59"/>
        <end position="79"/>
    </location>
</feature>
<feature type="transmembrane region" description="Helical" evidence="5">
    <location>
        <begin position="19"/>
        <end position="39"/>
    </location>
</feature>
<comment type="caution">
    <text evidence="7">The sequence shown here is derived from an EMBL/GenBank/DDBJ whole genome shotgun (WGS) entry which is preliminary data.</text>
</comment>
<evidence type="ECO:0000313" key="8">
    <source>
        <dbReference type="Proteomes" id="UP001501570"/>
    </source>
</evidence>
<comment type="subcellular location">
    <subcellularLocation>
        <location evidence="1">Cell membrane</location>
        <topology evidence="1">Multi-pass membrane protein</topology>
    </subcellularLocation>
</comment>
<feature type="transmembrane region" description="Helical" evidence="5">
    <location>
        <begin position="110"/>
        <end position="139"/>
    </location>
</feature>
<gene>
    <name evidence="7" type="ORF">GCM10023322_19640</name>
</gene>
<keyword evidence="4 5" id="KW-0472">Membrane</keyword>
<evidence type="ECO:0000256" key="2">
    <source>
        <dbReference type="ARBA" id="ARBA00022692"/>
    </source>
</evidence>
<organism evidence="7 8">
    <name type="scientific">Rugosimonospora acidiphila</name>
    <dbReference type="NCBI Taxonomy" id="556531"/>
    <lineage>
        <taxon>Bacteria</taxon>
        <taxon>Bacillati</taxon>
        <taxon>Actinomycetota</taxon>
        <taxon>Actinomycetes</taxon>
        <taxon>Micromonosporales</taxon>
        <taxon>Micromonosporaceae</taxon>
        <taxon>Rugosimonospora</taxon>
    </lineage>
</organism>
<reference evidence="8" key="1">
    <citation type="journal article" date="2019" name="Int. J. Syst. Evol. Microbiol.">
        <title>The Global Catalogue of Microorganisms (GCM) 10K type strain sequencing project: providing services to taxonomists for standard genome sequencing and annotation.</title>
        <authorList>
            <consortium name="The Broad Institute Genomics Platform"/>
            <consortium name="The Broad Institute Genome Sequencing Center for Infectious Disease"/>
            <person name="Wu L."/>
            <person name="Ma J."/>
        </authorList>
    </citation>
    <scope>NUCLEOTIDE SEQUENCE [LARGE SCALE GENOMIC DNA]</scope>
    <source>
        <strain evidence="8">JCM 18304</strain>
    </source>
</reference>